<dbReference type="AlphaFoldDB" id="A0A174F273"/>
<keyword evidence="2" id="KW-0547">Nucleotide-binding</keyword>
<organism evidence="5 6">
    <name type="scientific">Blautia obeum</name>
    <dbReference type="NCBI Taxonomy" id="40520"/>
    <lineage>
        <taxon>Bacteria</taxon>
        <taxon>Bacillati</taxon>
        <taxon>Bacillota</taxon>
        <taxon>Clostridia</taxon>
        <taxon>Lachnospirales</taxon>
        <taxon>Lachnospiraceae</taxon>
        <taxon>Blautia</taxon>
    </lineage>
</organism>
<sequence>MLKISHLQKHYRGFSLDCSMEVQPGMITGLIGRNGSGKSTTFKALLGLIHPDGGEIEVFGKKAEELKPEDKQKLGVVFADSGFSMYLTAAGVANIMKSIYPDFDREKFLQQCRRFNLPTDKKIKEFSTGMKAKFKVLVALSHKAELLILDEPTVGLDVIARDEVLNMLREYMEENESSSILISSHISSDLESLCDDFYMIHAGKIILHEDTDVLLSDYAVLKVAEEEYEKLDQQYLIKIRKEAYGYRCLTNQKQFYMENYPDVVIENGKIDDLVVMMEEQV</sequence>
<dbReference type="Gene3D" id="3.40.50.300">
    <property type="entry name" value="P-loop containing nucleotide triphosphate hydrolases"/>
    <property type="match status" value="1"/>
</dbReference>
<dbReference type="PANTHER" id="PTHR42939">
    <property type="entry name" value="ABC TRANSPORTER ATP-BINDING PROTEIN ALBC-RELATED"/>
    <property type="match status" value="1"/>
</dbReference>
<feature type="domain" description="ABC transporter" evidence="4">
    <location>
        <begin position="2"/>
        <end position="227"/>
    </location>
</feature>
<dbReference type="SMART" id="SM00382">
    <property type="entry name" value="AAA"/>
    <property type="match status" value="1"/>
</dbReference>
<dbReference type="GO" id="GO:0016887">
    <property type="term" value="F:ATP hydrolysis activity"/>
    <property type="evidence" value="ECO:0007669"/>
    <property type="project" value="InterPro"/>
</dbReference>
<protein>
    <submittedName>
        <fullName evidence="5">ABC-type transporter ATP-binding protein EcsA</fullName>
    </submittedName>
</protein>
<proteinExistence type="predicted"/>
<evidence type="ECO:0000256" key="2">
    <source>
        <dbReference type="ARBA" id="ARBA00022741"/>
    </source>
</evidence>
<dbReference type="SUPFAM" id="SSF52540">
    <property type="entry name" value="P-loop containing nucleoside triphosphate hydrolases"/>
    <property type="match status" value="1"/>
</dbReference>
<dbReference type="RefSeq" id="WP_055058544.1">
    <property type="nucleotide sequence ID" value="NZ_CYZP01000028.1"/>
</dbReference>
<dbReference type="GO" id="GO:0005524">
    <property type="term" value="F:ATP binding"/>
    <property type="evidence" value="ECO:0007669"/>
    <property type="project" value="UniProtKB-KW"/>
</dbReference>
<accession>A0A174F273</accession>
<name>A0A174F273_9FIRM</name>
<dbReference type="Pfam" id="PF00005">
    <property type="entry name" value="ABC_tran"/>
    <property type="match status" value="1"/>
</dbReference>
<dbReference type="InterPro" id="IPR003593">
    <property type="entry name" value="AAA+_ATPase"/>
</dbReference>
<reference evidence="5 6" key="1">
    <citation type="submission" date="2015-09" db="EMBL/GenBank/DDBJ databases">
        <authorList>
            <consortium name="Pathogen Informatics"/>
        </authorList>
    </citation>
    <scope>NUCLEOTIDE SEQUENCE [LARGE SCALE GENOMIC DNA]</scope>
    <source>
        <strain evidence="5 6">2789STDY5834861</strain>
    </source>
</reference>
<keyword evidence="3 5" id="KW-0067">ATP-binding</keyword>
<dbReference type="InterPro" id="IPR027417">
    <property type="entry name" value="P-loop_NTPase"/>
</dbReference>
<evidence type="ECO:0000256" key="3">
    <source>
        <dbReference type="ARBA" id="ARBA00022840"/>
    </source>
</evidence>
<keyword evidence="1" id="KW-0813">Transport</keyword>
<evidence type="ECO:0000313" key="6">
    <source>
        <dbReference type="Proteomes" id="UP000095645"/>
    </source>
</evidence>
<evidence type="ECO:0000259" key="4">
    <source>
        <dbReference type="PROSITE" id="PS50893"/>
    </source>
</evidence>
<dbReference type="InterPro" id="IPR051782">
    <property type="entry name" value="ABC_Transporter_VariousFunc"/>
</dbReference>
<dbReference type="EMBL" id="CYZP01000028">
    <property type="protein sequence ID" value="CUO42879.1"/>
    <property type="molecule type" value="Genomic_DNA"/>
</dbReference>
<dbReference type="InterPro" id="IPR003439">
    <property type="entry name" value="ABC_transporter-like_ATP-bd"/>
</dbReference>
<dbReference type="CDD" id="cd03230">
    <property type="entry name" value="ABC_DR_subfamily_A"/>
    <property type="match status" value="1"/>
</dbReference>
<evidence type="ECO:0000256" key="1">
    <source>
        <dbReference type="ARBA" id="ARBA00022448"/>
    </source>
</evidence>
<dbReference type="PROSITE" id="PS50893">
    <property type="entry name" value="ABC_TRANSPORTER_2"/>
    <property type="match status" value="1"/>
</dbReference>
<dbReference type="PANTHER" id="PTHR42939:SF3">
    <property type="entry name" value="ABC TRANSPORTER ATP-BINDING COMPONENT"/>
    <property type="match status" value="1"/>
</dbReference>
<evidence type="ECO:0000313" key="5">
    <source>
        <dbReference type="EMBL" id="CUO42879.1"/>
    </source>
</evidence>
<dbReference type="Proteomes" id="UP000095645">
    <property type="component" value="Unassembled WGS sequence"/>
</dbReference>
<gene>
    <name evidence="5" type="primary">ecsA_3</name>
    <name evidence="5" type="ORF">ERS852476_02844</name>
</gene>